<evidence type="ECO:0000256" key="1">
    <source>
        <dbReference type="SAM" id="Phobius"/>
    </source>
</evidence>
<feature type="transmembrane region" description="Helical" evidence="1">
    <location>
        <begin position="105"/>
        <end position="125"/>
    </location>
</feature>
<name>A0A5P6P8W9_9BRAD</name>
<dbReference type="RefSeq" id="WP_151647813.1">
    <property type="nucleotide sequence ID" value="NZ_CP044543.1"/>
</dbReference>
<dbReference type="KEGG" id="bbet:F8237_21920"/>
<feature type="transmembrane region" description="Helical" evidence="1">
    <location>
        <begin position="75"/>
        <end position="93"/>
    </location>
</feature>
<dbReference type="AlphaFoldDB" id="A0A5P6P8W9"/>
<reference evidence="3" key="1">
    <citation type="submission" date="2019-10" db="EMBL/GenBank/DDBJ databases">
        <title>Complete Genome Sequence of Bradyrhizobium betae type strain PL7HG1T.</title>
        <authorList>
            <person name="Bromfield E.S.P."/>
            <person name="Cloutier S."/>
        </authorList>
    </citation>
    <scope>NUCLEOTIDE SEQUENCE [LARGE SCALE GENOMIC DNA]</scope>
    <source>
        <strain evidence="3">PL7HG1</strain>
    </source>
</reference>
<keyword evidence="1" id="KW-0472">Membrane</keyword>
<proteinExistence type="predicted"/>
<dbReference type="OrthoDB" id="128751at2"/>
<sequence>MGGRERSIVDIVFASLLLLAPAFLLHSDPRFAGSLAGFALGASAAGLMVLLLIYPLAKYVRGFKPLLGRIVSMRTLLEFHVYAGIVAAFLGLLHTGHKFQSPLGIALIVSMLVVVVTGFVGRYYLPQTAAEIREQQSRLATLRAAYDRTALALAESEIGDPGVAPPASASAVQEVPILQVVEGISDIEYSIGSQEAIKKVFMQWIGVHVVAAIAMYAMLALHIAGEVYYGLRWLT</sequence>
<keyword evidence="1" id="KW-1133">Transmembrane helix</keyword>
<dbReference type="Proteomes" id="UP000325641">
    <property type="component" value="Chromosome"/>
</dbReference>
<evidence type="ECO:0000313" key="2">
    <source>
        <dbReference type="EMBL" id="QFI74829.1"/>
    </source>
</evidence>
<organism evidence="2 3">
    <name type="scientific">Bradyrhizobium betae</name>
    <dbReference type="NCBI Taxonomy" id="244734"/>
    <lineage>
        <taxon>Bacteria</taxon>
        <taxon>Pseudomonadati</taxon>
        <taxon>Pseudomonadota</taxon>
        <taxon>Alphaproteobacteria</taxon>
        <taxon>Hyphomicrobiales</taxon>
        <taxon>Nitrobacteraceae</taxon>
        <taxon>Bradyrhizobium</taxon>
    </lineage>
</organism>
<dbReference type="EMBL" id="CP044543">
    <property type="protein sequence ID" value="QFI74829.1"/>
    <property type="molecule type" value="Genomic_DNA"/>
</dbReference>
<feature type="transmembrane region" description="Helical" evidence="1">
    <location>
        <begin position="7"/>
        <end position="25"/>
    </location>
</feature>
<protein>
    <submittedName>
        <fullName evidence="2">Iron reductase</fullName>
    </submittedName>
</protein>
<gene>
    <name evidence="2" type="ORF">F8237_21920</name>
</gene>
<keyword evidence="1" id="KW-0812">Transmembrane</keyword>
<feature type="transmembrane region" description="Helical" evidence="1">
    <location>
        <begin position="204"/>
        <end position="225"/>
    </location>
</feature>
<evidence type="ECO:0000313" key="3">
    <source>
        <dbReference type="Proteomes" id="UP000325641"/>
    </source>
</evidence>
<accession>A0A5P6P8W9</accession>
<feature type="transmembrane region" description="Helical" evidence="1">
    <location>
        <begin position="31"/>
        <end position="54"/>
    </location>
</feature>